<dbReference type="GO" id="GO:0005739">
    <property type="term" value="C:mitochondrion"/>
    <property type="evidence" value="ECO:0007669"/>
    <property type="project" value="TreeGrafter"/>
</dbReference>
<evidence type="ECO:0000256" key="1">
    <source>
        <dbReference type="ARBA" id="ARBA00006964"/>
    </source>
</evidence>
<name>A0AA39N5I2_ARMTA</name>
<dbReference type="PANTHER" id="PTHR13799">
    <property type="entry name" value="NGG1 INTERACTING FACTOR 3"/>
    <property type="match status" value="1"/>
</dbReference>
<reference evidence="3" key="1">
    <citation type="submission" date="2023-06" db="EMBL/GenBank/DDBJ databases">
        <authorList>
            <consortium name="Lawrence Berkeley National Laboratory"/>
            <person name="Ahrendt S."/>
            <person name="Sahu N."/>
            <person name="Indic B."/>
            <person name="Wong-Bajracharya J."/>
            <person name="Merenyi Z."/>
            <person name="Ke H.-M."/>
            <person name="Monk M."/>
            <person name="Kocsube S."/>
            <person name="Drula E."/>
            <person name="Lipzen A."/>
            <person name="Balint B."/>
            <person name="Henrissat B."/>
            <person name="Andreopoulos B."/>
            <person name="Martin F.M."/>
            <person name="Harder C.B."/>
            <person name="Rigling D."/>
            <person name="Ford K.L."/>
            <person name="Foster G.D."/>
            <person name="Pangilinan J."/>
            <person name="Papanicolaou A."/>
            <person name="Barry K."/>
            <person name="LaButti K."/>
            <person name="Viragh M."/>
            <person name="Koriabine M."/>
            <person name="Yan M."/>
            <person name="Riley R."/>
            <person name="Champramary S."/>
            <person name="Plett K.L."/>
            <person name="Tsai I.J."/>
            <person name="Slot J."/>
            <person name="Sipos G."/>
            <person name="Plett J."/>
            <person name="Nagy L.G."/>
            <person name="Grigoriev I.V."/>
        </authorList>
    </citation>
    <scope>NUCLEOTIDE SEQUENCE</scope>
    <source>
        <strain evidence="3">CCBAS 213</strain>
    </source>
</reference>
<feature type="binding site" evidence="2">
    <location>
        <position position="221"/>
    </location>
    <ligand>
        <name>a divalent metal cation</name>
        <dbReference type="ChEBI" id="CHEBI:60240"/>
        <label>1</label>
    </ligand>
</feature>
<organism evidence="3 4">
    <name type="scientific">Armillaria tabescens</name>
    <name type="common">Ringless honey mushroom</name>
    <name type="synonym">Agaricus tabescens</name>
    <dbReference type="NCBI Taxonomy" id="1929756"/>
    <lineage>
        <taxon>Eukaryota</taxon>
        <taxon>Fungi</taxon>
        <taxon>Dikarya</taxon>
        <taxon>Basidiomycota</taxon>
        <taxon>Agaricomycotina</taxon>
        <taxon>Agaricomycetes</taxon>
        <taxon>Agaricomycetidae</taxon>
        <taxon>Agaricales</taxon>
        <taxon>Marasmiineae</taxon>
        <taxon>Physalacriaceae</taxon>
        <taxon>Desarmillaria</taxon>
    </lineage>
</organism>
<dbReference type="GO" id="GO:0046872">
    <property type="term" value="F:metal ion binding"/>
    <property type="evidence" value="ECO:0007669"/>
    <property type="project" value="UniProtKB-KW"/>
</dbReference>
<dbReference type="RefSeq" id="XP_060330496.1">
    <property type="nucleotide sequence ID" value="XM_060477452.1"/>
</dbReference>
<evidence type="ECO:0000313" key="4">
    <source>
        <dbReference type="Proteomes" id="UP001175211"/>
    </source>
</evidence>
<gene>
    <name evidence="3" type="ORF">EV420DRAFT_1643084</name>
</gene>
<keyword evidence="2" id="KW-0479">Metal-binding</keyword>
<feature type="binding site" evidence="2">
    <location>
        <position position="101"/>
    </location>
    <ligand>
        <name>a divalent metal cation</name>
        <dbReference type="ChEBI" id="CHEBI:60240"/>
        <label>1</label>
    </ligand>
</feature>
<dbReference type="InterPro" id="IPR036069">
    <property type="entry name" value="DUF34/NIF3_sf"/>
</dbReference>
<dbReference type="PANTHER" id="PTHR13799:SF13">
    <property type="entry name" value="NIF3-LIKE PROTEIN 1"/>
    <property type="match status" value="1"/>
</dbReference>
<dbReference type="InterPro" id="IPR002678">
    <property type="entry name" value="DUF34/NIF3"/>
</dbReference>
<dbReference type="SUPFAM" id="SSF102705">
    <property type="entry name" value="NIF3 (NGG1p interacting factor 3)-like"/>
    <property type="match status" value="1"/>
</dbReference>
<dbReference type="GeneID" id="85361000"/>
<evidence type="ECO:0000256" key="2">
    <source>
        <dbReference type="PIRSR" id="PIRSR602678-1"/>
    </source>
</evidence>
<dbReference type="Pfam" id="PF01784">
    <property type="entry name" value="DUF34_NIF3"/>
    <property type="match status" value="1"/>
</dbReference>
<dbReference type="Gene3D" id="3.40.1390.30">
    <property type="entry name" value="NIF3 (NGG1p interacting factor 3)-like"/>
    <property type="match status" value="2"/>
</dbReference>
<comment type="similarity">
    <text evidence="1">Belongs to the GTP cyclohydrolase I type 2/NIF3 family.</text>
</comment>
<evidence type="ECO:0000313" key="3">
    <source>
        <dbReference type="EMBL" id="KAK0458208.1"/>
    </source>
</evidence>
<protein>
    <submittedName>
        <fullName evidence="3">NGG1 interacting factor 3-like protein</fullName>
    </submittedName>
</protein>
<keyword evidence="4" id="KW-1185">Reference proteome</keyword>
<sequence length="260" mass="28352">MCIPFVKTVCKVMESIAPLRLAEKWDNVGLLLESPSHKLKGRNCVLLTIDRRRVHHAQRASRRLVPSTDIQASPITNPLQTSLLQCAAEGISIFSPRSSLDSVWGGLNDWLAKGFGTGKVSAFMGEKLDASGTSEGAESRLVILDEPVSVKELVGRVKRYLGLPQVQVAYPSAALSVIRTGSMLVGRETDVYFIGGMSHVLSSMEVIASVAAGKHAILCGHTNRERGYLSVLAEQLRKEIQAEDLEVFVSKEDAHPWTFA</sequence>
<accession>A0AA39N5I2</accession>
<dbReference type="AlphaFoldDB" id="A0AA39N5I2"/>
<comment type="caution">
    <text evidence="3">The sequence shown here is derived from an EMBL/GenBank/DDBJ whole genome shotgun (WGS) entry which is preliminary data.</text>
</comment>
<dbReference type="Proteomes" id="UP001175211">
    <property type="component" value="Unassembled WGS sequence"/>
</dbReference>
<feature type="binding site" evidence="2">
    <location>
        <position position="225"/>
    </location>
    <ligand>
        <name>a divalent metal cation</name>
        <dbReference type="ChEBI" id="CHEBI:60240"/>
        <label>1</label>
    </ligand>
</feature>
<dbReference type="EMBL" id="JAUEPS010000018">
    <property type="protein sequence ID" value="KAK0458208.1"/>
    <property type="molecule type" value="Genomic_DNA"/>
</dbReference>
<proteinExistence type="inferred from homology"/>